<gene>
    <name evidence="2" type="ORF">XPU_0033</name>
</gene>
<dbReference type="EMBL" id="BAVB01000007">
    <property type="protein sequence ID" value="GAE48501.1"/>
    <property type="molecule type" value="Genomic_DNA"/>
</dbReference>
<dbReference type="InterPro" id="IPR025103">
    <property type="entry name" value="DUF4011"/>
</dbReference>
<dbReference type="AlphaFoldDB" id="W4RW34"/>
<sequence>MDQTAVAQVGEETSSLRGAGGLKDKVEKARLELLDLSTRNRLLHTPRGGRAKTVEVVYELAKAMYQTLVIEGKRFTFVPGKEDPKQANTTGSPGDDDDSDEVLLDEAPEDPELIAQPDFELDENGRVKAHWDAHLTTRLTPTGLQKRLLDLYMDARTLQEEQGVNVLYLAVGYLRWRATSTPQTDRFAPLVLIPVQLERSTAGEKFHLKWTGDDIQANLSLQLFLQREFGLRLPSIDEFETLDVDAYLASVEAMLEGKETWGVLRDDAILGLFSFAKFMMYRDLDPQSWEALGGLDAIPMLRGVVQDGFPGST</sequence>
<keyword evidence="2" id="KW-0547">Nucleotide-binding</keyword>
<feature type="compositionally biased region" description="Polar residues" evidence="1">
    <location>
        <begin position="1"/>
        <end position="16"/>
    </location>
</feature>
<reference evidence="2 3" key="1">
    <citation type="submission" date="2014-01" db="EMBL/GenBank/DDBJ databases">
        <title>Genome sequence and analysis of Xanthomonas arboricola pv. pruni.</title>
        <authorList>
            <person name="Fujikawa T."/>
            <person name="Nakazono-Nagaoka E."/>
        </authorList>
    </citation>
    <scope>NUCLEOTIDE SEQUENCE [LARGE SCALE GENOMIC DNA]</scope>
    <source>
        <strain evidence="3">MAFF 311562</strain>
    </source>
</reference>
<name>W4RW34_9XANT</name>
<keyword evidence="2" id="KW-0378">Hydrolase</keyword>
<dbReference type="Pfam" id="PF13195">
    <property type="entry name" value="DUF4011"/>
    <property type="match status" value="1"/>
</dbReference>
<proteinExistence type="predicted"/>
<protein>
    <submittedName>
        <fullName evidence="2">Superfamily I DNA and RNA helicases and helicase subunits</fullName>
    </submittedName>
</protein>
<keyword evidence="2" id="KW-0347">Helicase</keyword>
<dbReference type="Proteomes" id="UP000019143">
    <property type="component" value="Unassembled WGS sequence"/>
</dbReference>
<feature type="region of interest" description="Disordered" evidence="1">
    <location>
        <begin position="1"/>
        <end position="21"/>
    </location>
</feature>
<keyword evidence="2" id="KW-0067">ATP-binding</keyword>
<evidence type="ECO:0000313" key="2">
    <source>
        <dbReference type="EMBL" id="GAE48501.1"/>
    </source>
</evidence>
<feature type="compositionally biased region" description="Acidic residues" evidence="1">
    <location>
        <begin position="94"/>
        <end position="103"/>
    </location>
</feature>
<feature type="region of interest" description="Disordered" evidence="1">
    <location>
        <begin position="79"/>
        <end position="103"/>
    </location>
</feature>
<dbReference type="GO" id="GO:0004386">
    <property type="term" value="F:helicase activity"/>
    <property type="evidence" value="ECO:0007669"/>
    <property type="project" value="UniProtKB-KW"/>
</dbReference>
<accession>W4RW34</accession>
<evidence type="ECO:0000256" key="1">
    <source>
        <dbReference type="SAM" id="MobiDB-lite"/>
    </source>
</evidence>
<comment type="caution">
    <text evidence="2">The sequence shown here is derived from an EMBL/GenBank/DDBJ whole genome shotgun (WGS) entry which is preliminary data.</text>
</comment>
<evidence type="ECO:0000313" key="3">
    <source>
        <dbReference type="Proteomes" id="UP000019143"/>
    </source>
</evidence>
<organism evidence="2 3">
    <name type="scientific">Xanthomonas arboricola pv. pruni str. MAFF 311562</name>
    <dbReference type="NCBI Taxonomy" id="1414836"/>
    <lineage>
        <taxon>Bacteria</taxon>
        <taxon>Pseudomonadati</taxon>
        <taxon>Pseudomonadota</taxon>
        <taxon>Gammaproteobacteria</taxon>
        <taxon>Lysobacterales</taxon>
        <taxon>Lysobacteraceae</taxon>
        <taxon>Xanthomonas</taxon>
    </lineage>
</organism>